<dbReference type="Gene3D" id="3.40.630.30">
    <property type="match status" value="2"/>
</dbReference>
<evidence type="ECO:0000313" key="7">
    <source>
        <dbReference type="EMBL" id="GAA1094245.1"/>
    </source>
</evidence>
<dbReference type="NCBIfam" id="NF002367">
    <property type="entry name" value="PRK01346.1-4"/>
    <property type="match status" value="1"/>
</dbReference>
<gene>
    <name evidence="7" type="ORF">GCM10009663_42150</name>
</gene>
<evidence type="ECO:0000313" key="8">
    <source>
        <dbReference type="Proteomes" id="UP001499987"/>
    </source>
</evidence>
<dbReference type="Pfam" id="PF13527">
    <property type="entry name" value="Acetyltransf_9"/>
    <property type="match status" value="1"/>
</dbReference>
<evidence type="ECO:0000256" key="2">
    <source>
        <dbReference type="ARBA" id="ARBA00022679"/>
    </source>
</evidence>
<protein>
    <submittedName>
        <fullName evidence="7">GNAT family N-acetyltransferase</fullName>
    </submittedName>
</protein>
<dbReference type="InterPro" id="IPR051554">
    <property type="entry name" value="Acetyltransferase_Eis"/>
</dbReference>
<dbReference type="InterPro" id="IPR025559">
    <property type="entry name" value="Eis_dom"/>
</dbReference>
<comment type="caution">
    <text evidence="4">Lacks conserved residue(s) required for the propagation of feature annotation.</text>
</comment>
<evidence type="ECO:0000256" key="4">
    <source>
        <dbReference type="HAMAP-Rule" id="MF_01812"/>
    </source>
</evidence>
<dbReference type="EMBL" id="BAAALD010000041">
    <property type="protein sequence ID" value="GAA1094245.1"/>
    <property type="molecule type" value="Genomic_DNA"/>
</dbReference>
<organism evidence="7 8">
    <name type="scientific">Kitasatospora arboriphila</name>
    <dbReference type="NCBI Taxonomy" id="258052"/>
    <lineage>
        <taxon>Bacteria</taxon>
        <taxon>Bacillati</taxon>
        <taxon>Actinomycetota</taxon>
        <taxon>Actinomycetes</taxon>
        <taxon>Kitasatosporales</taxon>
        <taxon>Streptomycetaceae</taxon>
        <taxon>Kitasatospora</taxon>
    </lineage>
</organism>
<feature type="binding site" evidence="4">
    <location>
        <begin position="104"/>
        <end position="106"/>
    </location>
    <ligand>
        <name>acetyl-CoA</name>
        <dbReference type="ChEBI" id="CHEBI:57288"/>
    </ligand>
</feature>
<dbReference type="InterPro" id="IPR036527">
    <property type="entry name" value="SCP2_sterol-bd_dom_sf"/>
</dbReference>
<dbReference type="Gene3D" id="3.30.1050.10">
    <property type="entry name" value="SCP2 sterol-binding domain"/>
    <property type="match status" value="1"/>
</dbReference>
<evidence type="ECO:0000256" key="3">
    <source>
        <dbReference type="ARBA" id="ARBA00023315"/>
    </source>
</evidence>
<keyword evidence="2 4" id="KW-0808">Transferase</keyword>
<dbReference type="HAMAP" id="MF_01812">
    <property type="entry name" value="Eis"/>
    <property type="match status" value="1"/>
</dbReference>
<keyword evidence="8" id="KW-1185">Reference proteome</keyword>
<dbReference type="RefSeq" id="WP_344625218.1">
    <property type="nucleotide sequence ID" value="NZ_BAAALD010000041.1"/>
</dbReference>
<name>A0ABP4E8X7_9ACTN</name>
<dbReference type="InterPro" id="IPR016181">
    <property type="entry name" value="Acyl_CoA_acyltransferase"/>
</dbReference>
<feature type="domain" description="N-acetyltransferase" evidence="6">
    <location>
        <begin position="23"/>
        <end position="175"/>
    </location>
</feature>
<reference evidence="8" key="1">
    <citation type="journal article" date="2019" name="Int. J. Syst. Evol. Microbiol.">
        <title>The Global Catalogue of Microorganisms (GCM) 10K type strain sequencing project: providing services to taxonomists for standard genome sequencing and annotation.</title>
        <authorList>
            <consortium name="The Broad Institute Genomics Platform"/>
            <consortium name="The Broad Institute Genome Sequencing Center for Infectious Disease"/>
            <person name="Wu L."/>
            <person name="Ma J."/>
        </authorList>
    </citation>
    <scope>NUCLEOTIDE SEQUENCE [LARGE SCALE GENOMIC DNA]</scope>
    <source>
        <strain evidence="8">JCM 13002</strain>
    </source>
</reference>
<proteinExistence type="inferred from homology"/>
<feature type="binding site" evidence="4">
    <location>
        <begin position="112"/>
        <end position="117"/>
    </location>
    <ligand>
        <name>acetyl-CoA</name>
        <dbReference type="ChEBI" id="CHEBI:57288"/>
    </ligand>
</feature>
<evidence type="ECO:0000256" key="5">
    <source>
        <dbReference type="SAM" id="MobiDB-lite"/>
    </source>
</evidence>
<feature type="region of interest" description="Disordered" evidence="5">
    <location>
        <begin position="1"/>
        <end position="23"/>
    </location>
</feature>
<comment type="similarity">
    <text evidence="1 4">Belongs to the acetyltransferase Eis family.</text>
</comment>
<sequence length="434" mass="47089">MSKDAPAGAGRHTEGRPTAPDAVEVRAVTEDELPLWDRAVARGFLRPHLAEGTEYRRLTFEPGRFLGAFDPYDPSRCVATFRSFDTGLTVPGGALLPVDAITAVTVNSTHRRRGLLRRMMGQDLAAAKERGSAAAILIAAEHPIYGRYGFGPATRNQSWTVDLGRGRLREDLPASGGRTDFVTMAEARKHGAELHERWRRRQPGAIGRSDTWWKLHTGEVTLPGFDWKEPFLALHRDAEGTVTGLIAYTVDDVWEGNLPNCTLTVQDFLALDREAAVALWRLAFSVDWVRTVAIGNLAPDDPLPLLLTDPRAAVPGRDSSDFLWLRLLDLPAAFTARSYRAPGRLVLEVADPDGFAAGRWALETAADGTGRCTPTGEAADLALDASALAALYLGTESAVRLHTAGLLTELTGGAAERADLLLRTAVQAWNPDGF</sequence>
<dbReference type="InterPro" id="IPR000182">
    <property type="entry name" value="GNAT_dom"/>
</dbReference>
<dbReference type="Pfam" id="PF13530">
    <property type="entry name" value="SCP2_2"/>
    <property type="match status" value="1"/>
</dbReference>
<feature type="active site" description="Proton acceptor; via carboxylate" evidence="4">
    <location>
        <position position="434"/>
    </location>
</feature>
<accession>A0ABP4E8X7</accession>
<dbReference type="SUPFAM" id="SSF55729">
    <property type="entry name" value="Acyl-CoA N-acyltransferases (Nat)"/>
    <property type="match status" value="1"/>
</dbReference>
<dbReference type="Proteomes" id="UP001499987">
    <property type="component" value="Unassembled WGS sequence"/>
</dbReference>
<dbReference type="SUPFAM" id="SSF55718">
    <property type="entry name" value="SCP-like"/>
    <property type="match status" value="1"/>
</dbReference>
<keyword evidence="3 4" id="KW-0012">Acyltransferase</keyword>
<evidence type="ECO:0000259" key="6">
    <source>
        <dbReference type="PROSITE" id="PS51186"/>
    </source>
</evidence>
<dbReference type="PROSITE" id="PS51186">
    <property type="entry name" value="GNAT"/>
    <property type="match status" value="1"/>
</dbReference>
<dbReference type="Pfam" id="PF17668">
    <property type="entry name" value="Acetyltransf_17"/>
    <property type="match status" value="1"/>
</dbReference>
<comment type="subunit">
    <text evidence="4">Homohexamer; trimer of dimers.</text>
</comment>
<dbReference type="InterPro" id="IPR022902">
    <property type="entry name" value="NAcTrfase_Eis"/>
</dbReference>
<feature type="active site" description="Proton donor" evidence="4">
    <location>
        <position position="145"/>
    </location>
</feature>
<evidence type="ECO:0000256" key="1">
    <source>
        <dbReference type="ARBA" id="ARBA00009213"/>
    </source>
</evidence>
<dbReference type="PANTHER" id="PTHR37817:SF1">
    <property type="entry name" value="N-ACETYLTRANSFERASE EIS"/>
    <property type="match status" value="1"/>
</dbReference>
<dbReference type="InterPro" id="IPR041380">
    <property type="entry name" value="Acetyltransf_17"/>
</dbReference>
<dbReference type="PANTHER" id="PTHR37817">
    <property type="entry name" value="N-ACETYLTRANSFERASE EIS"/>
    <property type="match status" value="1"/>
</dbReference>
<comment type="caution">
    <text evidence="7">The sequence shown here is derived from an EMBL/GenBank/DDBJ whole genome shotgun (WGS) entry which is preliminary data.</text>
</comment>